<comment type="catalytic activity">
    <reaction evidence="17">
        <text>L-threonyl-[protein] + ATP = O-phospho-L-threonyl-[protein] + ADP + H(+)</text>
        <dbReference type="Rhea" id="RHEA:46608"/>
        <dbReference type="Rhea" id="RHEA-COMP:11060"/>
        <dbReference type="Rhea" id="RHEA-COMP:11605"/>
        <dbReference type="ChEBI" id="CHEBI:15378"/>
        <dbReference type="ChEBI" id="CHEBI:30013"/>
        <dbReference type="ChEBI" id="CHEBI:30616"/>
        <dbReference type="ChEBI" id="CHEBI:61977"/>
        <dbReference type="ChEBI" id="CHEBI:456216"/>
        <dbReference type="EC" id="2.7.11.1"/>
    </reaction>
</comment>
<dbReference type="PROSITE" id="PS00107">
    <property type="entry name" value="PROTEIN_KINASE_ATP"/>
    <property type="match status" value="1"/>
</dbReference>
<comment type="similarity">
    <text evidence="3">In the C-terminal section; belongs to the protein kinase superfamily. Ser/Thr protein kinase family.</text>
</comment>
<keyword evidence="10 19" id="KW-0547">Nucleotide-binding</keyword>
<name>A0A0K9NH03_ZOSMR</name>
<evidence type="ECO:0000256" key="19">
    <source>
        <dbReference type="PROSITE-ProRule" id="PRU10141"/>
    </source>
</evidence>
<dbReference type="PROSITE" id="PS00108">
    <property type="entry name" value="PROTEIN_KINASE_ST"/>
    <property type="match status" value="1"/>
</dbReference>
<organism evidence="22 23">
    <name type="scientific">Zostera marina</name>
    <name type="common">Eelgrass</name>
    <dbReference type="NCBI Taxonomy" id="29655"/>
    <lineage>
        <taxon>Eukaryota</taxon>
        <taxon>Viridiplantae</taxon>
        <taxon>Streptophyta</taxon>
        <taxon>Embryophyta</taxon>
        <taxon>Tracheophyta</taxon>
        <taxon>Spermatophyta</taxon>
        <taxon>Magnoliopsida</taxon>
        <taxon>Liliopsida</taxon>
        <taxon>Zosteraceae</taxon>
        <taxon>Zostera</taxon>
    </lineage>
</organism>
<evidence type="ECO:0000256" key="1">
    <source>
        <dbReference type="ARBA" id="ARBA00004479"/>
    </source>
</evidence>
<dbReference type="FunFam" id="3.30.200.20:FF:000112">
    <property type="entry name" value="Lectin-domain containing receptor kinase A4.3"/>
    <property type="match status" value="1"/>
</dbReference>
<keyword evidence="11 22" id="KW-0418">Kinase</keyword>
<protein>
    <recommendedName>
        <fullName evidence="4">non-specific serine/threonine protein kinase</fullName>
        <ecNumber evidence="4">2.7.11.1</ecNumber>
    </recommendedName>
</protein>
<evidence type="ECO:0000256" key="8">
    <source>
        <dbReference type="ARBA" id="ARBA00022729"/>
    </source>
</evidence>
<keyword evidence="23" id="KW-1185">Reference proteome</keyword>
<keyword evidence="13 20" id="KW-1133">Transmembrane helix</keyword>
<evidence type="ECO:0000313" key="23">
    <source>
        <dbReference type="Proteomes" id="UP000036987"/>
    </source>
</evidence>
<comment type="similarity">
    <text evidence="2">In the N-terminal section; belongs to the leguminous lectin family.</text>
</comment>
<evidence type="ECO:0000259" key="21">
    <source>
        <dbReference type="PROSITE" id="PS50011"/>
    </source>
</evidence>
<evidence type="ECO:0000256" key="2">
    <source>
        <dbReference type="ARBA" id="ARBA00008536"/>
    </source>
</evidence>
<dbReference type="Gene3D" id="1.10.510.10">
    <property type="entry name" value="Transferase(Phosphotransferase) domain 1"/>
    <property type="match status" value="1"/>
</dbReference>
<keyword evidence="14 20" id="KW-0472">Membrane</keyword>
<dbReference type="InterPro" id="IPR011009">
    <property type="entry name" value="Kinase-like_dom_sf"/>
</dbReference>
<dbReference type="InterPro" id="IPR050528">
    <property type="entry name" value="L-type_Lectin-RKs"/>
</dbReference>
<keyword evidence="7 20" id="KW-0812">Transmembrane</keyword>
<dbReference type="SUPFAM" id="SSF49899">
    <property type="entry name" value="Concanavalin A-like lectins/glucanases"/>
    <property type="match status" value="1"/>
</dbReference>
<evidence type="ECO:0000256" key="10">
    <source>
        <dbReference type="ARBA" id="ARBA00022741"/>
    </source>
</evidence>
<dbReference type="GO" id="GO:0005524">
    <property type="term" value="F:ATP binding"/>
    <property type="evidence" value="ECO:0007669"/>
    <property type="project" value="UniProtKB-UniRule"/>
</dbReference>
<dbReference type="GO" id="GO:0004675">
    <property type="term" value="F:transmembrane receptor protein serine/threonine kinase activity"/>
    <property type="evidence" value="ECO:0000318"/>
    <property type="project" value="GO_Central"/>
</dbReference>
<comment type="subcellular location">
    <subcellularLocation>
        <location evidence="1">Membrane</location>
        <topology evidence="1">Single-pass type I membrane protein</topology>
    </subcellularLocation>
</comment>
<keyword evidence="15 22" id="KW-0675">Receptor</keyword>
<dbReference type="SUPFAM" id="SSF56112">
    <property type="entry name" value="Protein kinase-like (PK-like)"/>
    <property type="match status" value="1"/>
</dbReference>
<evidence type="ECO:0000256" key="15">
    <source>
        <dbReference type="ARBA" id="ARBA00023170"/>
    </source>
</evidence>
<keyword evidence="8" id="KW-0732">Signal</keyword>
<dbReference type="GO" id="GO:0042742">
    <property type="term" value="P:defense response to bacterium"/>
    <property type="evidence" value="ECO:0000318"/>
    <property type="project" value="GO_Central"/>
</dbReference>
<evidence type="ECO:0000256" key="13">
    <source>
        <dbReference type="ARBA" id="ARBA00022989"/>
    </source>
</evidence>
<evidence type="ECO:0000256" key="11">
    <source>
        <dbReference type="ARBA" id="ARBA00022777"/>
    </source>
</evidence>
<accession>A0A0K9NH03</accession>
<feature type="transmembrane region" description="Helical" evidence="20">
    <location>
        <begin position="297"/>
        <end position="322"/>
    </location>
</feature>
<dbReference type="PROSITE" id="PS50011">
    <property type="entry name" value="PROTEIN_KINASE_DOM"/>
    <property type="match status" value="1"/>
</dbReference>
<evidence type="ECO:0000256" key="6">
    <source>
        <dbReference type="ARBA" id="ARBA00022679"/>
    </source>
</evidence>
<dbReference type="STRING" id="29655.A0A0K9NH03"/>
<comment type="catalytic activity">
    <reaction evidence="18">
        <text>L-seryl-[protein] + ATP = O-phospho-L-seryl-[protein] + ADP + H(+)</text>
        <dbReference type="Rhea" id="RHEA:17989"/>
        <dbReference type="Rhea" id="RHEA-COMP:9863"/>
        <dbReference type="Rhea" id="RHEA-COMP:11604"/>
        <dbReference type="ChEBI" id="CHEBI:15378"/>
        <dbReference type="ChEBI" id="CHEBI:29999"/>
        <dbReference type="ChEBI" id="CHEBI:30616"/>
        <dbReference type="ChEBI" id="CHEBI:83421"/>
        <dbReference type="ChEBI" id="CHEBI:456216"/>
        <dbReference type="EC" id="2.7.11.1"/>
    </reaction>
</comment>
<evidence type="ECO:0000313" key="22">
    <source>
        <dbReference type="EMBL" id="KMZ56034.1"/>
    </source>
</evidence>
<sequence>MDETMFLLLVHVLIFFFFFGLSSSISDSFILNGFSDDVTTEGSATIATDGLLILTNISRKTIGHAFYTSPLRLGDGKKSKNHHTSIFSFSTSFVFAIVPEYPQAASMGMAFVMTPRKHLPLDIQAEPYLGVFDSITNGSSTNHIVAVEFSDIMNSRVAIHVNGQVPLNARKAAYYDPKTSKFTNLSIFTGERMQVWIDYDSREMDFHVAIAPVPTDMDRIAIPSRPFLSTKINLTDAIFNKDMYVGFSASAGMAATAHYILGWSFETNSTTAPPLRLSNLPKLPKPINPNNSNRLTLLLPIAVPLIAALLLLLFAALVILGVRRTRKYAEELEDWEKEYGPHRFCYKDLYRATGRFKDEKLLGAGGFGKVYRGVLPKSKDEIAVKKISHDSKQGMREFVAEIASMGRLRHRNLVQLLGYCRRKGELLLVYEFMPNGSLDKLLFEQDADKYGYRNSGDSSSSLWASSKAGVLNWSKRFRIIKGVASGLLYLHQGWDQLVVHRDVKASNVLLDAELNARLGDFGLARLYDHGTNPQTTHLVGTVGYMAPEFIRQGKATAATDVFAFGIFLLEIACGRRPIEHKKSKTSDEIITFDWVLKNWSKQALLSSMDENIVGGEYATEEVNLVLKLGLLCCHSMENARPNMKQVVQLLDGDILLPDLTPDYWVNNTVSLKKNDSFDDYLRSRALQSDPCSNVATGYSSDLFISDGR</sequence>
<evidence type="ECO:0000256" key="18">
    <source>
        <dbReference type="ARBA" id="ARBA00048679"/>
    </source>
</evidence>
<dbReference type="Gene3D" id="3.30.200.20">
    <property type="entry name" value="Phosphorylase Kinase, domain 1"/>
    <property type="match status" value="1"/>
</dbReference>
<dbReference type="FunFam" id="1.10.510.10:FF:000108">
    <property type="entry name" value="L-type lectin-domain containing receptor kinase S.4"/>
    <property type="match status" value="1"/>
</dbReference>
<dbReference type="InterPro" id="IPR008271">
    <property type="entry name" value="Ser/Thr_kinase_AS"/>
</dbReference>
<evidence type="ECO:0000256" key="4">
    <source>
        <dbReference type="ARBA" id="ARBA00012513"/>
    </source>
</evidence>
<dbReference type="InterPro" id="IPR017441">
    <property type="entry name" value="Protein_kinase_ATP_BS"/>
</dbReference>
<dbReference type="SMART" id="SM00220">
    <property type="entry name" value="S_TKc"/>
    <property type="match status" value="1"/>
</dbReference>
<dbReference type="Gene3D" id="2.60.120.200">
    <property type="match status" value="1"/>
</dbReference>
<dbReference type="Pfam" id="PF00069">
    <property type="entry name" value="Pkinase"/>
    <property type="match status" value="1"/>
</dbReference>
<evidence type="ECO:0000256" key="3">
    <source>
        <dbReference type="ARBA" id="ARBA00010217"/>
    </source>
</evidence>
<dbReference type="EC" id="2.7.11.1" evidence="4"/>
<dbReference type="InterPro" id="IPR000719">
    <property type="entry name" value="Prot_kinase_dom"/>
</dbReference>
<comment type="caution">
    <text evidence="22">The sequence shown here is derived from an EMBL/GenBank/DDBJ whole genome shotgun (WGS) entry which is preliminary data.</text>
</comment>
<reference evidence="23" key="1">
    <citation type="journal article" date="2016" name="Nature">
        <title>The genome of the seagrass Zostera marina reveals angiosperm adaptation to the sea.</title>
        <authorList>
            <person name="Olsen J.L."/>
            <person name="Rouze P."/>
            <person name="Verhelst B."/>
            <person name="Lin Y.-C."/>
            <person name="Bayer T."/>
            <person name="Collen J."/>
            <person name="Dattolo E."/>
            <person name="De Paoli E."/>
            <person name="Dittami S."/>
            <person name="Maumus F."/>
            <person name="Michel G."/>
            <person name="Kersting A."/>
            <person name="Lauritano C."/>
            <person name="Lohaus R."/>
            <person name="Toepel M."/>
            <person name="Tonon T."/>
            <person name="Vanneste K."/>
            <person name="Amirebrahimi M."/>
            <person name="Brakel J."/>
            <person name="Bostroem C."/>
            <person name="Chovatia M."/>
            <person name="Grimwood J."/>
            <person name="Jenkins J.W."/>
            <person name="Jueterbock A."/>
            <person name="Mraz A."/>
            <person name="Stam W.T."/>
            <person name="Tice H."/>
            <person name="Bornberg-Bauer E."/>
            <person name="Green P.J."/>
            <person name="Pearson G.A."/>
            <person name="Procaccini G."/>
            <person name="Duarte C.M."/>
            <person name="Schmutz J."/>
            <person name="Reusch T.B.H."/>
            <person name="Van de Peer Y."/>
        </authorList>
    </citation>
    <scope>NUCLEOTIDE SEQUENCE [LARGE SCALE GENOMIC DNA]</scope>
    <source>
        <strain evidence="23">cv. Finnish</strain>
    </source>
</reference>
<evidence type="ECO:0000256" key="9">
    <source>
        <dbReference type="ARBA" id="ARBA00022734"/>
    </source>
</evidence>
<gene>
    <name evidence="22" type="ORF">ZOSMA_9G01380</name>
</gene>
<dbReference type="EMBL" id="LFYR01002228">
    <property type="protein sequence ID" value="KMZ56034.1"/>
    <property type="molecule type" value="Genomic_DNA"/>
</dbReference>
<feature type="domain" description="Protein kinase" evidence="21">
    <location>
        <begin position="356"/>
        <end position="656"/>
    </location>
</feature>
<dbReference type="GO" id="GO:0030246">
    <property type="term" value="F:carbohydrate binding"/>
    <property type="evidence" value="ECO:0007669"/>
    <property type="project" value="UniProtKB-KW"/>
</dbReference>
<dbReference type="CDD" id="cd14066">
    <property type="entry name" value="STKc_IRAK"/>
    <property type="match status" value="1"/>
</dbReference>
<evidence type="ECO:0000256" key="14">
    <source>
        <dbReference type="ARBA" id="ARBA00023136"/>
    </source>
</evidence>
<dbReference type="InterPro" id="IPR013320">
    <property type="entry name" value="ConA-like_dom_sf"/>
</dbReference>
<evidence type="ECO:0000256" key="7">
    <source>
        <dbReference type="ARBA" id="ARBA00022692"/>
    </source>
</evidence>
<keyword evidence="9 22" id="KW-0430">Lectin</keyword>
<evidence type="ECO:0000256" key="20">
    <source>
        <dbReference type="SAM" id="Phobius"/>
    </source>
</evidence>
<keyword evidence="5" id="KW-0723">Serine/threonine-protein kinase</keyword>
<dbReference type="CDD" id="cd06899">
    <property type="entry name" value="lectin_legume_LecRK_Arcelin_ConA"/>
    <property type="match status" value="1"/>
</dbReference>
<dbReference type="GO" id="GO:0005886">
    <property type="term" value="C:plasma membrane"/>
    <property type="evidence" value="ECO:0000318"/>
    <property type="project" value="GO_Central"/>
</dbReference>
<dbReference type="AlphaFoldDB" id="A0A0K9NH03"/>
<keyword evidence="16" id="KW-0325">Glycoprotein</keyword>
<evidence type="ECO:0000256" key="17">
    <source>
        <dbReference type="ARBA" id="ARBA00047899"/>
    </source>
</evidence>
<keyword evidence="6" id="KW-0808">Transferase</keyword>
<evidence type="ECO:0000256" key="12">
    <source>
        <dbReference type="ARBA" id="ARBA00022840"/>
    </source>
</evidence>
<dbReference type="GO" id="GO:0002229">
    <property type="term" value="P:defense response to oomycetes"/>
    <property type="evidence" value="ECO:0000318"/>
    <property type="project" value="GO_Central"/>
</dbReference>
<feature type="binding site" evidence="19">
    <location>
        <position position="386"/>
    </location>
    <ligand>
        <name>ATP</name>
        <dbReference type="ChEBI" id="CHEBI:30616"/>
    </ligand>
</feature>
<dbReference type="OrthoDB" id="543442at2759"/>
<evidence type="ECO:0000256" key="16">
    <source>
        <dbReference type="ARBA" id="ARBA00023180"/>
    </source>
</evidence>
<dbReference type="Proteomes" id="UP000036987">
    <property type="component" value="Unassembled WGS sequence"/>
</dbReference>
<dbReference type="InterPro" id="IPR001220">
    <property type="entry name" value="Legume_lectin_dom"/>
</dbReference>
<dbReference type="PANTHER" id="PTHR27007">
    <property type="match status" value="1"/>
</dbReference>
<dbReference type="OMA" id="DNDKAGY"/>
<dbReference type="Pfam" id="PF00139">
    <property type="entry name" value="Lectin_legB"/>
    <property type="match status" value="1"/>
</dbReference>
<keyword evidence="12 19" id="KW-0067">ATP-binding</keyword>
<proteinExistence type="inferred from homology"/>
<evidence type="ECO:0000256" key="5">
    <source>
        <dbReference type="ARBA" id="ARBA00022527"/>
    </source>
</evidence>